<reference evidence="1 2" key="1">
    <citation type="submission" date="2019-03" db="EMBL/GenBank/DDBJ databases">
        <title>Flavobacterium AT-3-2 sp. nov., isolated from arctic soil.</title>
        <authorList>
            <person name="Chaudhary D.K."/>
        </authorList>
    </citation>
    <scope>NUCLEOTIDE SEQUENCE [LARGE SCALE GENOMIC DNA]</scope>
    <source>
        <strain evidence="1 2">AT-3-2</strain>
    </source>
</reference>
<sequence length="145" mass="17220">MGILSYFGKQTYTLYIGYHSGLFVDQDDQELRFRLDYKYMDMHENRYKGFGVDFDDLPRLLDPPIRTVISTSSDLLALSHIADEFNEAQANDLYYRVSKKIEKGNISYSNSDHPFPIKFRFDYNILGYPDDDEGSKWDEWYWDGY</sequence>
<dbReference type="RefSeq" id="WP_131910881.1">
    <property type="nucleotide sequence ID" value="NZ_SMFM01000015.1"/>
</dbReference>
<name>A0A4V2YTG6_9FLAO</name>
<keyword evidence="2" id="KW-1185">Reference proteome</keyword>
<dbReference type="AlphaFoldDB" id="A0A4V2YTG6"/>
<dbReference type="OrthoDB" id="9903259at2"/>
<evidence type="ECO:0000313" key="2">
    <source>
        <dbReference type="Proteomes" id="UP000295278"/>
    </source>
</evidence>
<dbReference type="EMBL" id="SMFM01000015">
    <property type="protein sequence ID" value="TDD73717.1"/>
    <property type="molecule type" value="Genomic_DNA"/>
</dbReference>
<accession>A0A4V2YTG6</accession>
<dbReference type="Proteomes" id="UP000295278">
    <property type="component" value="Unassembled WGS sequence"/>
</dbReference>
<organism evidence="1 2">
    <name type="scientific">Flavobacterium caseinilyticum</name>
    <dbReference type="NCBI Taxonomy" id="2541732"/>
    <lineage>
        <taxon>Bacteria</taxon>
        <taxon>Pseudomonadati</taxon>
        <taxon>Bacteroidota</taxon>
        <taxon>Flavobacteriia</taxon>
        <taxon>Flavobacteriales</taxon>
        <taxon>Flavobacteriaceae</taxon>
        <taxon>Flavobacterium</taxon>
    </lineage>
</organism>
<gene>
    <name evidence="1" type="ORF">E0F89_16865</name>
</gene>
<protein>
    <submittedName>
        <fullName evidence="1">Uncharacterized protein</fullName>
    </submittedName>
</protein>
<proteinExistence type="predicted"/>
<comment type="caution">
    <text evidence="1">The sequence shown here is derived from an EMBL/GenBank/DDBJ whole genome shotgun (WGS) entry which is preliminary data.</text>
</comment>
<evidence type="ECO:0000313" key="1">
    <source>
        <dbReference type="EMBL" id="TDD73717.1"/>
    </source>
</evidence>